<gene>
    <name evidence="8" type="primary">LOC111111624</name>
</gene>
<name>A0A8B8BM61_CRAVI</name>
<protein>
    <submittedName>
        <fullName evidence="8">Alpha-1,3-mannosyl-glycoprotein 4-beta-N-acetylglucosaminyltransferase C-like isoform X1</fullName>
    </submittedName>
</protein>
<dbReference type="SUPFAM" id="SSF49785">
    <property type="entry name" value="Galactose-binding domain-like"/>
    <property type="match status" value="1"/>
</dbReference>
<dbReference type="Pfam" id="PF04666">
    <property type="entry name" value="MGAT4_cons"/>
    <property type="match status" value="1"/>
</dbReference>
<dbReference type="InterPro" id="IPR008979">
    <property type="entry name" value="Galactose-bd-like_sf"/>
</dbReference>
<dbReference type="KEGG" id="cvn:111111624"/>
<dbReference type="GO" id="GO:0008375">
    <property type="term" value="F:acetylglucosaminyltransferase activity"/>
    <property type="evidence" value="ECO:0007669"/>
    <property type="project" value="TreeGrafter"/>
</dbReference>
<feature type="domain" description="MGAT4 conserved region" evidence="5">
    <location>
        <begin position="83"/>
        <end position="324"/>
    </location>
</feature>
<dbReference type="InterPro" id="IPR057279">
    <property type="entry name" value="MGAT4"/>
</dbReference>
<dbReference type="GO" id="GO:0006487">
    <property type="term" value="P:protein N-linked glycosylation"/>
    <property type="evidence" value="ECO:0007669"/>
    <property type="project" value="TreeGrafter"/>
</dbReference>
<dbReference type="PANTHER" id="PTHR12062:SF33">
    <property type="entry name" value="ALPHA-1,6-MANNOSYL-GLYCOPROTEIN 4-BETA-N-ACETYLGLUCOSAMINYLTRANSFERASE-LIKE"/>
    <property type="match status" value="1"/>
</dbReference>
<evidence type="ECO:0000256" key="1">
    <source>
        <dbReference type="ARBA" id="ARBA00004922"/>
    </source>
</evidence>
<proteinExistence type="predicted"/>
<dbReference type="Proteomes" id="UP000694844">
    <property type="component" value="Chromosome 9"/>
</dbReference>
<keyword evidence="4" id="KW-0472">Membrane</keyword>
<dbReference type="Pfam" id="PF23524">
    <property type="entry name" value="MGAT4A_C"/>
    <property type="match status" value="1"/>
</dbReference>
<evidence type="ECO:0000256" key="2">
    <source>
        <dbReference type="ARBA" id="ARBA00022676"/>
    </source>
</evidence>
<organism evidence="7 8">
    <name type="scientific">Crassostrea virginica</name>
    <name type="common">Eastern oyster</name>
    <dbReference type="NCBI Taxonomy" id="6565"/>
    <lineage>
        <taxon>Eukaryota</taxon>
        <taxon>Metazoa</taxon>
        <taxon>Spiralia</taxon>
        <taxon>Lophotrochozoa</taxon>
        <taxon>Mollusca</taxon>
        <taxon>Bivalvia</taxon>
        <taxon>Autobranchia</taxon>
        <taxon>Pteriomorphia</taxon>
        <taxon>Ostreida</taxon>
        <taxon>Ostreoidea</taxon>
        <taxon>Ostreidae</taxon>
        <taxon>Crassostrea</taxon>
    </lineage>
</organism>
<feature type="domain" description="MGAT4 A/B/C C-terminal" evidence="6">
    <location>
        <begin position="339"/>
        <end position="472"/>
    </location>
</feature>
<dbReference type="RefSeq" id="XP_022304415.1">
    <property type="nucleotide sequence ID" value="XM_022448707.1"/>
</dbReference>
<evidence type="ECO:0000256" key="3">
    <source>
        <dbReference type="ARBA" id="ARBA00022679"/>
    </source>
</evidence>
<evidence type="ECO:0000256" key="4">
    <source>
        <dbReference type="SAM" id="Phobius"/>
    </source>
</evidence>
<keyword evidence="7" id="KW-1185">Reference proteome</keyword>
<keyword evidence="2" id="KW-0328">Glycosyltransferase</keyword>
<dbReference type="OrthoDB" id="2016523at2759"/>
<dbReference type="Gene3D" id="2.60.120.260">
    <property type="entry name" value="Galactose-binding domain-like"/>
    <property type="match status" value="1"/>
</dbReference>
<accession>A0A8B8BM61</accession>
<keyword evidence="4" id="KW-1133">Transmembrane helix</keyword>
<reference evidence="8" key="1">
    <citation type="submission" date="2025-08" db="UniProtKB">
        <authorList>
            <consortium name="RefSeq"/>
        </authorList>
    </citation>
    <scope>IDENTIFICATION</scope>
    <source>
        <tissue evidence="8">Whole sample</tissue>
    </source>
</reference>
<keyword evidence="3" id="KW-0808">Transferase</keyword>
<evidence type="ECO:0000259" key="5">
    <source>
        <dbReference type="Pfam" id="PF04666"/>
    </source>
</evidence>
<evidence type="ECO:0000313" key="8">
    <source>
        <dbReference type="RefSeq" id="XP_022304415.1"/>
    </source>
</evidence>
<dbReference type="GeneID" id="111111624"/>
<dbReference type="InterPro" id="IPR006759">
    <property type="entry name" value="Glyco_transf_54"/>
</dbReference>
<dbReference type="PANTHER" id="PTHR12062">
    <property type="entry name" value="N-ACETYLGLUCOSAMINYLTRANSFERASE VI"/>
    <property type="match status" value="1"/>
</dbReference>
<dbReference type="AlphaFoldDB" id="A0A8B8BM61"/>
<comment type="pathway">
    <text evidence="1">Protein modification; protein glycosylation.</text>
</comment>
<evidence type="ECO:0000259" key="6">
    <source>
        <dbReference type="Pfam" id="PF23524"/>
    </source>
</evidence>
<evidence type="ECO:0000313" key="7">
    <source>
        <dbReference type="Proteomes" id="UP000694844"/>
    </source>
</evidence>
<sequence length="479" mass="56020">MPPSRLSILYLIGVIFVFTVIMQILLFLFSKSFTSFRSIDSCRNFEMNRIHQEEIPSRVTYKDYLERPSTDLTKLHENWKREATILGKFPYEKKFLTIGIPTIRRIGDEYIMGTIRSIVNNTKPEELNEIYLVIFLADFNETWTADIIKRMNETFSELISAGTLVVIRSWETFYPPLKKLKNTYNHSYAQRKWRSKQNVDYAFLFLYSKLLSKYYIQMEDDIYTLPGYFQAIKDYISKVQSEWTCIEFSELGFIGKLYHSYDLEKLAKMVLLFYEEQPCDFTYLYFNIQMLQFRRIIRRPTIFQHVGLKSSLPGKIQSLKDRYFDNSEKIYGGDNPAAKIYTNMKVQAGESFSPESAYSGEPGYFWSKGNGKTGDWFIIVFDDPQRIEKILILTGSREHPEDTIKHGKLHASLSLVAVEASRPRCTNDIFLGYFDNGNIKVENLTSILGPFKIHCVGITLTENQNWWIIIKEIAVFIAD</sequence>
<dbReference type="InterPro" id="IPR056576">
    <property type="entry name" value="MGAT4_A/B/C_C"/>
</dbReference>
<keyword evidence="4" id="KW-0812">Transmembrane</keyword>
<feature type="transmembrane region" description="Helical" evidence="4">
    <location>
        <begin position="6"/>
        <end position="29"/>
    </location>
</feature>